<keyword evidence="6 8" id="KW-1133">Transmembrane helix</keyword>
<evidence type="ECO:0000256" key="5">
    <source>
        <dbReference type="ARBA" id="ARBA00022692"/>
    </source>
</evidence>
<name>A0A4Z1P0K0_9PEZI</name>
<comment type="subcellular location">
    <subcellularLocation>
        <location evidence="1">Cell membrane</location>
        <topology evidence="1">Multi-pass membrane protein</topology>
    </subcellularLocation>
</comment>
<evidence type="ECO:0000256" key="7">
    <source>
        <dbReference type="ARBA" id="ARBA00023136"/>
    </source>
</evidence>
<keyword evidence="3" id="KW-0813">Transport</keyword>
<sequence>MIVLVCVPAWGHGWAVFAWTLWWMDSLLAMACCFHLTWVMMTHRRPELAEMTALYLIPIVAIVIAATSGGLVASSLTNEDHKLWTLVISYIFWGIGTPLSWIILTMYFMRMTMYKPLEREVIVSLLLPIGPLGLSGFSIIVLGKLARHVFPLTGTVPGMAQAGAMFYLVGLMLGLVLWSFAVQWFVIAVVMMATASSFPFNMGWWGFIFPVGIFTLLTISISEEFDFRFFKILSCVLAGVCVLAWVGIAVRTIKRVISGKMFFAPCLGTDLFGKKAPAK</sequence>
<feature type="transmembrane region" description="Helical" evidence="8">
    <location>
        <begin position="121"/>
        <end position="145"/>
    </location>
</feature>
<comment type="caution">
    <text evidence="9">The sequence shown here is derived from an EMBL/GenBank/DDBJ whole genome shotgun (WGS) entry which is preliminary data.</text>
</comment>
<dbReference type="AlphaFoldDB" id="A0A4Z1P0K0"/>
<dbReference type="GO" id="GO:0000319">
    <property type="term" value="F:sulfite transmembrane transporter activity"/>
    <property type="evidence" value="ECO:0007669"/>
    <property type="project" value="TreeGrafter"/>
</dbReference>
<comment type="similarity">
    <text evidence="2">Belongs to the tellurite-resistance/dicarboxylate transporter (TDT) family.</text>
</comment>
<keyword evidence="7 8" id="KW-0472">Membrane</keyword>
<organism evidence="9 10">
    <name type="scientific">Venturia nashicola</name>
    <dbReference type="NCBI Taxonomy" id="86259"/>
    <lineage>
        <taxon>Eukaryota</taxon>
        <taxon>Fungi</taxon>
        <taxon>Dikarya</taxon>
        <taxon>Ascomycota</taxon>
        <taxon>Pezizomycotina</taxon>
        <taxon>Dothideomycetes</taxon>
        <taxon>Pleosporomycetidae</taxon>
        <taxon>Venturiales</taxon>
        <taxon>Venturiaceae</taxon>
        <taxon>Venturia</taxon>
    </lineage>
</organism>
<dbReference type="InterPro" id="IPR051629">
    <property type="entry name" value="Sulfite_efflux_TDT"/>
</dbReference>
<dbReference type="STRING" id="86259.A0A4Z1P0K0"/>
<dbReference type="PANTHER" id="PTHR31686">
    <property type="match status" value="1"/>
</dbReference>
<gene>
    <name evidence="9" type="ORF">E6O75_ATG08271</name>
</gene>
<proteinExistence type="inferred from homology"/>
<keyword evidence="10" id="KW-1185">Reference proteome</keyword>
<dbReference type="GO" id="GO:0005886">
    <property type="term" value="C:plasma membrane"/>
    <property type="evidence" value="ECO:0007669"/>
    <property type="project" value="UniProtKB-SubCell"/>
</dbReference>
<feature type="transmembrane region" description="Helical" evidence="8">
    <location>
        <begin position="83"/>
        <end position="109"/>
    </location>
</feature>
<keyword evidence="5 8" id="KW-0812">Transmembrane</keyword>
<evidence type="ECO:0000256" key="6">
    <source>
        <dbReference type="ARBA" id="ARBA00022989"/>
    </source>
</evidence>
<feature type="transmembrane region" description="Helical" evidence="8">
    <location>
        <begin position="53"/>
        <end position="77"/>
    </location>
</feature>
<keyword evidence="4" id="KW-1003">Cell membrane</keyword>
<dbReference type="PANTHER" id="PTHR31686:SF1">
    <property type="entry name" value="SULFITE EFFLUX PUMP SSU1"/>
    <property type="match status" value="1"/>
</dbReference>
<feature type="transmembrane region" description="Helical" evidence="8">
    <location>
        <begin position="20"/>
        <end position="41"/>
    </location>
</feature>
<evidence type="ECO:0000256" key="1">
    <source>
        <dbReference type="ARBA" id="ARBA00004651"/>
    </source>
</evidence>
<dbReference type="Gene3D" id="1.50.10.150">
    <property type="entry name" value="Voltage-dependent anion channel"/>
    <property type="match status" value="1"/>
</dbReference>
<evidence type="ECO:0000256" key="3">
    <source>
        <dbReference type="ARBA" id="ARBA00022448"/>
    </source>
</evidence>
<dbReference type="EMBL" id="SNSC02000016">
    <property type="protein sequence ID" value="TID17525.1"/>
    <property type="molecule type" value="Genomic_DNA"/>
</dbReference>
<dbReference type="Proteomes" id="UP000298493">
    <property type="component" value="Unassembled WGS sequence"/>
</dbReference>
<accession>A0A4Z1P0K0</accession>
<dbReference type="InterPro" id="IPR004695">
    <property type="entry name" value="SLAC1/Mae1/Ssu1/TehA"/>
</dbReference>
<dbReference type="Pfam" id="PF03595">
    <property type="entry name" value="SLAC1"/>
    <property type="match status" value="1"/>
</dbReference>
<reference evidence="9 10" key="1">
    <citation type="submission" date="2019-04" db="EMBL/GenBank/DDBJ databases">
        <title>High contiguity whole genome sequence and gene annotation resource for two Venturia nashicola isolates.</title>
        <authorList>
            <person name="Prokchorchik M."/>
            <person name="Won K."/>
            <person name="Lee Y."/>
            <person name="Choi E.D."/>
            <person name="Segonzac C."/>
            <person name="Sohn K.H."/>
        </authorList>
    </citation>
    <scope>NUCLEOTIDE SEQUENCE [LARGE SCALE GENOMIC DNA]</scope>
    <source>
        <strain evidence="9 10">PRI2</strain>
    </source>
</reference>
<evidence type="ECO:0000313" key="10">
    <source>
        <dbReference type="Proteomes" id="UP000298493"/>
    </source>
</evidence>
<feature type="transmembrane region" description="Helical" evidence="8">
    <location>
        <begin position="227"/>
        <end position="250"/>
    </location>
</feature>
<evidence type="ECO:0000256" key="2">
    <source>
        <dbReference type="ARBA" id="ARBA00008566"/>
    </source>
</evidence>
<evidence type="ECO:0000256" key="4">
    <source>
        <dbReference type="ARBA" id="ARBA00022475"/>
    </source>
</evidence>
<feature type="transmembrane region" description="Helical" evidence="8">
    <location>
        <begin position="202"/>
        <end position="221"/>
    </location>
</feature>
<feature type="transmembrane region" description="Helical" evidence="8">
    <location>
        <begin position="165"/>
        <end position="190"/>
    </location>
</feature>
<evidence type="ECO:0000256" key="8">
    <source>
        <dbReference type="SAM" id="Phobius"/>
    </source>
</evidence>
<dbReference type="InterPro" id="IPR038665">
    <property type="entry name" value="Voltage-dep_anion_channel_sf"/>
</dbReference>
<evidence type="ECO:0000313" key="9">
    <source>
        <dbReference type="EMBL" id="TID17525.1"/>
    </source>
</evidence>
<protein>
    <submittedName>
        <fullName evidence="9">Voltage-dependent anion channel</fullName>
    </submittedName>
</protein>